<dbReference type="PANTHER" id="PTHR21610">
    <property type="entry name" value="VON WILLEBRAND FACTOR A DOMAIN-CONTAINING PROTEIN 8"/>
    <property type="match status" value="1"/>
</dbReference>
<dbReference type="InterPro" id="IPR001650">
    <property type="entry name" value="Helicase_C-like"/>
</dbReference>
<dbReference type="InterPro" id="IPR027417">
    <property type="entry name" value="P-loop_NTPase"/>
</dbReference>
<dbReference type="GO" id="GO:0032991">
    <property type="term" value="C:protein-containing complex"/>
    <property type="evidence" value="ECO:0007669"/>
    <property type="project" value="UniProtKB-ARBA"/>
</dbReference>
<dbReference type="PROSITE" id="PS50088">
    <property type="entry name" value="ANK_REPEAT"/>
    <property type="match status" value="1"/>
</dbReference>
<dbReference type="InterPro" id="IPR011709">
    <property type="entry name" value="DEAD-box_helicase_OB_fold"/>
</dbReference>
<dbReference type="Pfam" id="PF07717">
    <property type="entry name" value="OB_NTP_bind"/>
    <property type="match status" value="1"/>
</dbReference>
<evidence type="ECO:0000256" key="12">
    <source>
        <dbReference type="ARBA" id="ARBA00023128"/>
    </source>
</evidence>
<dbReference type="GO" id="GO:0016887">
    <property type="term" value="F:ATP hydrolysis activity"/>
    <property type="evidence" value="ECO:0007669"/>
    <property type="project" value="InterPro"/>
</dbReference>
<dbReference type="GO" id="GO:0005739">
    <property type="term" value="C:mitochondrion"/>
    <property type="evidence" value="ECO:0007669"/>
    <property type="project" value="UniProtKB-SubCell"/>
</dbReference>
<dbReference type="GO" id="GO:0003678">
    <property type="term" value="F:DNA helicase activity"/>
    <property type="evidence" value="ECO:0007669"/>
    <property type="project" value="UniProtKB-EC"/>
</dbReference>
<proteinExistence type="inferred from homology"/>
<evidence type="ECO:0000313" key="22">
    <source>
        <dbReference type="EMBL" id="EFN78999.1"/>
    </source>
</evidence>
<dbReference type="SMART" id="SM00248">
    <property type="entry name" value="ANK"/>
    <property type="match status" value="2"/>
</dbReference>
<dbReference type="Gene3D" id="1.25.40.20">
    <property type="entry name" value="Ankyrin repeat-containing domain"/>
    <property type="match status" value="1"/>
</dbReference>
<dbReference type="EC" id="3.6.4.13" evidence="5"/>
<keyword evidence="12" id="KW-0496">Mitochondrion</keyword>
<dbReference type="InterPro" id="IPR039891">
    <property type="entry name" value="VWA8"/>
</dbReference>
<dbReference type="SMART" id="SM00487">
    <property type="entry name" value="DEXDc"/>
    <property type="match status" value="1"/>
</dbReference>
<dbReference type="FunFam" id="1.20.120.1080:FF:000008">
    <property type="entry name" value="probable ATP-dependent RNA helicase YTHDC2"/>
    <property type="match status" value="1"/>
</dbReference>
<evidence type="ECO:0000256" key="9">
    <source>
        <dbReference type="ARBA" id="ARBA00022840"/>
    </source>
</evidence>
<dbReference type="InterPro" id="IPR002110">
    <property type="entry name" value="Ankyrin_rpt"/>
</dbReference>
<dbReference type="Pfam" id="PF21010">
    <property type="entry name" value="HA2_C"/>
    <property type="match status" value="1"/>
</dbReference>
<dbReference type="Gene3D" id="1.20.120.1080">
    <property type="match status" value="1"/>
</dbReference>
<dbReference type="Pfam" id="PF12796">
    <property type="entry name" value="Ank_2"/>
    <property type="match status" value="1"/>
</dbReference>
<evidence type="ECO:0000256" key="13">
    <source>
        <dbReference type="ARBA" id="ARBA00023242"/>
    </source>
</evidence>
<dbReference type="EC" id="3.6.4.12" evidence="4"/>
<evidence type="ECO:0000259" key="21">
    <source>
        <dbReference type="PROSITE" id="PS51194"/>
    </source>
</evidence>
<dbReference type="Pfam" id="PF00270">
    <property type="entry name" value="DEAD"/>
    <property type="match status" value="1"/>
</dbReference>
<dbReference type="FunFam" id="3.40.50.300:FF:000587">
    <property type="entry name" value="von Willebrand factor A domain containing 8"/>
    <property type="match status" value="1"/>
</dbReference>
<dbReference type="InterPro" id="IPR007502">
    <property type="entry name" value="Helicase-assoc_dom"/>
</dbReference>
<dbReference type="InParanoid" id="E2BZ93"/>
<dbReference type="SMART" id="SM00327">
    <property type="entry name" value="VWA"/>
    <property type="match status" value="1"/>
</dbReference>
<dbReference type="CDD" id="cd18791">
    <property type="entry name" value="SF2_C_RHA"/>
    <property type="match status" value="1"/>
</dbReference>
<feature type="repeat" description="ANK" evidence="16">
    <location>
        <begin position="466"/>
        <end position="498"/>
    </location>
</feature>
<keyword evidence="8" id="KW-0347">Helicase</keyword>
<evidence type="ECO:0000259" key="20">
    <source>
        <dbReference type="PROSITE" id="PS51192"/>
    </source>
</evidence>
<keyword evidence="7" id="KW-0378">Hydrolase</keyword>
<dbReference type="Gene3D" id="3.30.1370.50">
    <property type="entry name" value="R3H-like domain"/>
    <property type="match status" value="1"/>
</dbReference>
<dbReference type="PROSITE" id="PS51192">
    <property type="entry name" value="HELICASE_ATP_BIND_1"/>
    <property type="match status" value="1"/>
</dbReference>
<evidence type="ECO:0000313" key="23">
    <source>
        <dbReference type="Proteomes" id="UP000008237"/>
    </source>
</evidence>
<keyword evidence="10" id="KW-0694">RNA-binding</keyword>
<comment type="function">
    <text evidence="14">Exhibits ATPase activity in vitro.</text>
</comment>
<evidence type="ECO:0000256" key="16">
    <source>
        <dbReference type="PROSITE-ProRule" id="PRU00023"/>
    </source>
</evidence>
<dbReference type="EMBL" id="GL451577">
    <property type="protein sequence ID" value="EFN78999.1"/>
    <property type="molecule type" value="Genomic_DNA"/>
</dbReference>
<dbReference type="FunFam" id="3.30.1370.50:FF:000002">
    <property type="entry name" value="Immunoglobulin mu DNA-binding protein 2"/>
    <property type="match status" value="1"/>
</dbReference>
<dbReference type="SUPFAM" id="SSF52540">
    <property type="entry name" value="P-loop containing nucleoside triphosphate hydrolases"/>
    <property type="match status" value="5"/>
</dbReference>
<dbReference type="Pfam" id="PF00271">
    <property type="entry name" value="Helicase_C"/>
    <property type="match status" value="1"/>
</dbReference>
<dbReference type="SUPFAM" id="SSF82708">
    <property type="entry name" value="R3H domain"/>
    <property type="match status" value="1"/>
</dbReference>
<dbReference type="Pfam" id="PF01424">
    <property type="entry name" value="R3H"/>
    <property type="match status" value="1"/>
</dbReference>
<dbReference type="SMART" id="SM00847">
    <property type="entry name" value="HA2"/>
    <property type="match status" value="1"/>
</dbReference>
<dbReference type="FunFam" id="3.40.50.300:FF:000663">
    <property type="entry name" value="von Willebrand factor A domain containing 8"/>
    <property type="match status" value="1"/>
</dbReference>
<organism evidence="23">
    <name type="scientific">Harpegnathos saltator</name>
    <name type="common">Jerdon's jumping ant</name>
    <dbReference type="NCBI Taxonomy" id="610380"/>
    <lineage>
        <taxon>Eukaryota</taxon>
        <taxon>Metazoa</taxon>
        <taxon>Ecdysozoa</taxon>
        <taxon>Arthropoda</taxon>
        <taxon>Hexapoda</taxon>
        <taxon>Insecta</taxon>
        <taxon>Pterygota</taxon>
        <taxon>Neoptera</taxon>
        <taxon>Endopterygota</taxon>
        <taxon>Hymenoptera</taxon>
        <taxon>Apocrita</taxon>
        <taxon>Aculeata</taxon>
        <taxon>Formicoidea</taxon>
        <taxon>Formicidae</taxon>
        <taxon>Ponerinae</taxon>
        <taxon>Ponerini</taxon>
        <taxon>Harpegnathos</taxon>
    </lineage>
</organism>
<dbReference type="SMART" id="SM00382">
    <property type="entry name" value="AAA"/>
    <property type="match status" value="3"/>
</dbReference>
<comment type="subcellular location">
    <subcellularLocation>
        <location evidence="2">Mitochondrion</location>
    </subcellularLocation>
    <subcellularLocation>
        <location evidence="1">Nucleus</location>
    </subcellularLocation>
</comment>
<dbReference type="PANTHER" id="PTHR21610:SF9">
    <property type="entry name" value="VON WILLEBRAND FACTOR A DOMAIN-CONTAINING PROTEIN 8"/>
    <property type="match status" value="1"/>
</dbReference>
<dbReference type="Gene3D" id="3.40.50.410">
    <property type="entry name" value="von Willebrand factor, type A domain"/>
    <property type="match status" value="1"/>
</dbReference>
<dbReference type="STRING" id="610380.E2BZ93"/>
<dbReference type="OrthoDB" id="6103986at2759"/>
<dbReference type="Pfam" id="PF26026">
    <property type="entry name" value="RNA_hel_CTD"/>
    <property type="match status" value="1"/>
</dbReference>
<dbReference type="Pfam" id="PF07728">
    <property type="entry name" value="AAA_5"/>
    <property type="match status" value="3"/>
</dbReference>
<dbReference type="InterPro" id="IPR001374">
    <property type="entry name" value="R3H_dom"/>
</dbReference>
<dbReference type="SMART" id="SM00490">
    <property type="entry name" value="HELICc"/>
    <property type="match status" value="1"/>
</dbReference>
<keyword evidence="9" id="KW-0067">ATP-binding</keyword>
<dbReference type="PROSITE" id="PS51061">
    <property type="entry name" value="R3H"/>
    <property type="match status" value="1"/>
</dbReference>
<dbReference type="FunFam" id="3.40.50.300:FF:000284">
    <property type="entry name" value="probable ATP-dependent RNA helicase YTHDC2"/>
    <property type="match status" value="1"/>
</dbReference>
<feature type="domain" description="Helicase ATP-binding" evidence="20">
    <location>
        <begin position="173"/>
        <end position="339"/>
    </location>
</feature>
<feature type="domain" description="R3H" evidence="19">
    <location>
        <begin position="14"/>
        <end position="78"/>
    </location>
</feature>
<sequence length="2886" mass="325184">MPRRKHIRHRPIGEDTRIAVNLTLKKLLETSDQKELEFPSSYTAEERAYIHELARGLGLKSKSRGKGMNRFLTVYKREGSTIVQADAVIKLQNASKQCIYNLSHTFPLNQKEYQDLLPPIERERPLNTDVNTSTKAMGRLNSSIPQVPQLKTNFDVLHFRKSLPIFNAREEILTALNNYQVVIIAGETGCGKTTQVPQYILEHCQQKHQACRIICTQPRRLSAVSVAERVAFERDEKIGQTFGYQIRLESRVAPKTLLTYCTNGVLLRTLMGGDSALSTLTHIIVDEVHERDRFCDFLLIALKDALVKYRSLKLILMSATMDTSIFAKYFNKCTVINVPGRSYDVDVYFLEDILKMTGYMTKEMLAMKKEFFKLKDQRKVLESWTQYKPQHSNRNTTKEKCLLPAPILAQQSDPIPERVKLEPWLMEEMDKSISDAWLNGGEDNFAQLLHFILSENVSVDYQHSKTSVTPLMVAAGRGCINTTEQLLNLGANLNLRAGNEWTALDWAKKMNQTECAELIEAYMKTYDCTVSNDELMRVAETSLSEESKILLDIYHHTFNDDNIDYNLLLEVIFYIHLKMQPGSILIFLPGYDDIVTMRDKINAEEKRMNQGLRYSLYVLHSNMQTCDQKKVFKSSPHGTRKIILSTNIAETSITIDDVVYVIDSGKIKEKSFDAISGVCTLTSNWISQACAKQRKGRAGRCKRGICYRMFSSVRFNNMQLYQTPEILRLPLQELCLYTKYLTPGNTPIAEFLDRALEPPSNIVTRNAVQLLKTIDALDPWEDLTEMGSHLLDLPIEPRLGKMLLYAVVLKCLDPILTIVCSLAYKDPFVLPSQPSQKRALTAARKKFATGTYSDHMVVLRAFQGWQNARASGKERAFCEKNFISAPVMEMVVGMRTQLLGQLRASGFVRARSPSDIRDLNSNSENWAVVKAALTAGLYPNLIRVDRDHFQLRTQKEVKVFFHPSSTLRDFPKSPRMTSAQTHASNVHSLPCDWLLYEEMSRTGRFCHVKFVTLVNPLTVALFSGPARLPMDVLHEAEAVWESDSDSEVDESHEGTIFKLDDWVVFKLDPETADLFLQLRQKWNALFLRRMKAPNKAMSALDEKVINTLVTVLTNEEQACGLQQPTGIGQRPRPLIVDYYPANVRRDDYPEVSIFSIDDVSKTVKQVENPAYVPKAYPFSSNPDAQSPETKRHLKWMLQKDILRQDMFLVGAPGTRRRELALSFLELTGREMEFVALTRDTTEADLKQRREIKNGTVYYHDQSAVRAATNGRVLVIEGVEKAERNVLPVLNNLLENREMHLEDGRSLIPAVRYDKLLKIHTKAQLDAWHLVRVSEDFLVIALGLLSPRYPGYPLDPPLRSRFQARYVPPAQFEERLDALKRLAPSIDAGNLSQLLSCAYALVSQEAVAIGLPDFPLDNLSSAIMILDQSPDLSLYDVFYRLYPYKLFLGKEGQSAVEDILGTFSVLDDASKMATVNNKISATKQTYNLSEISIKRDNAETCFHVSCGANQLSDGVNCDMYIETSYQNNLLASMLKSHLTSDFCLIGPKGCGKSTTVRRFADLLGYQVEPIDMTSRDLIQQRTTSPNGDTVWQNSPLVDAALHGKLAVLDGIHRIHSSTLAIIHRLVHDRELQLHDGKRLLRADRYNQIKKELRNCSDEQMRRDVGILRIDPAFRLIALAEPPVVNSSSGQWLNAELLSLFLFHEMRPLDQHEEIHIISSKVIITVGEVFSSPNFKIEYTVTEDTVRIGSTTLDRYHTAILTKIPDILFYDVPEHVALLEKLLQDFSLGQNLLLVGNQGVGKNKIVDRLLQLLNRPREYIQLHRDTTVQTLTLQPMVRNGRVVYEDSSLVQAVKLGRVLVVDEADKAPTHVTCILKTLVESGEMILSDGRRIVSHTSGSVAANTNNILMHPDFRMIVLANRPGFPFLGNDFFGALGDLFSTHSVDNPSKQSEIHLLKQYGPHVDERVINKLVRAFGELRSMADQGLVSYPYSTREVVNIVKHLEKFPNEPLANVVRNVFDFDRYSQEIYDALVTVLHKHGIPVGTSPTNIALAKEISLPEMKICGSWNVLVEFESVPIQGRYVKLKSPVFPAQNDRTLDRVEARSAWFTELQSYWTIPVSENSTVTALTVASGSKGDGTDDGIHVLTTNPLSVFSMTPEFEQIRETSLEGLISPSRGNVPYYNMTVDKLGNVLVHEETSNSALVLNVNDGSVRELQTSSFLDVASDKISSAFRLASGPHWKMKANLLSSHNLLVFFTYGQNKVDVVNLQTMLAYSMNLPCDIESLLLASDSKWLIQDMSKNKYVLTKSSDDDPCPSVLRELNESNSTYLKAGSVLSCGKSSLSEADLSAALQQKINSPNRVIVTDNTYAGIAIGFPDLNSSNYLHFWPRKRRTRSFMTPIVTQHGQVIRTVSPDQVPDEVYPEDRKHTGISGYLEIVDIVYRKLRYIPIPEPVNVSPLTQWLYSKDLPLYASLMSNEGLVTIDAGGCVRLWETSITNIEKSLGAWRKMVSSGEEKLQITKERYSGLDVSGPKHGKVDEKNEPHVGGNTWAGGTGGRDTAGLGGKGGPYRLDAGHTVHQLSDEEKNAVPEHVKKAAREMGLRAFKQRLKDIRMSEYDHKMYSQFSDAVSSQVQALRVILGTLQAKSNERQWCRHQTSGELDDTKLIEGLTGEKTIYRRRAEKEPEVGAPQLKPKRLKLVVDVSGSMYRFNGYDGRLDRELEACVMVMEALSGYEGKFQYDIVGHSGDDYRIVFVDHMEPPTDNKRRLAVIKTMHAHSQFCLSGDNTLEATQHAIASLAKEDSDESIVVVLSDANLERYGISPERFARVLMSNADVNAYAIFIGSLGDQATRLMKKMPSGRAFVCMDLKNIPRILQQIFTASVLSTTKAT</sequence>
<reference evidence="22 23" key="1">
    <citation type="journal article" date="2010" name="Science">
        <title>Genomic comparison of the ants Camponotus floridanus and Harpegnathos saltator.</title>
        <authorList>
            <person name="Bonasio R."/>
            <person name="Zhang G."/>
            <person name="Ye C."/>
            <person name="Mutti N.S."/>
            <person name="Fang X."/>
            <person name="Qin N."/>
            <person name="Donahue G."/>
            <person name="Yang P."/>
            <person name="Li Q."/>
            <person name="Li C."/>
            <person name="Zhang P."/>
            <person name="Huang Z."/>
            <person name="Berger S.L."/>
            <person name="Reinberg D."/>
            <person name="Wang J."/>
            <person name="Liebig J."/>
        </authorList>
    </citation>
    <scope>NUCLEOTIDE SEQUENCE [LARGE SCALE GENOMIC DNA]</scope>
    <source>
        <strain evidence="22 23">R22 G/1</strain>
    </source>
</reference>
<dbReference type="PROSITE" id="PS50234">
    <property type="entry name" value="VWFA"/>
    <property type="match status" value="1"/>
</dbReference>
<evidence type="ECO:0000256" key="11">
    <source>
        <dbReference type="ARBA" id="ARBA00022946"/>
    </source>
</evidence>
<dbReference type="Gene3D" id="3.40.50.300">
    <property type="entry name" value="P-loop containing nucleotide triphosphate hydrolases"/>
    <property type="match status" value="5"/>
</dbReference>
<dbReference type="GO" id="GO:0003723">
    <property type="term" value="F:RNA binding"/>
    <property type="evidence" value="ECO:0007669"/>
    <property type="project" value="UniProtKB-KW"/>
</dbReference>
<dbReference type="FunCoup" id="E2BZ93">
    <property type="interactions" value="1004"/>
</dbReference>
<evidence type="ECO:0000259" key="19">
    <source>
        <dbReference type="PROSITE" id="PS51061"/>
    </source>
</evidence>
<dbReference type="SMART" id="SM00393">
    <property type="entry name" value="R3H"/>
    <property type="match status" value="1"/>
</dbReference>
<dbReference type="GO" id="GO:0005524">
    <property type="term" value="F:ATP binding"/>
    <property type="evidence" value="ECO:0007669"/>
    <property type="project" value="UniProtKB-KW"/>
</dbReference>
<evidence type="ECO:0000256" key="7">
    <source>
        <dbReference type="ARBA" id="ARBA00022801"/>
    </source>
</evidence>
<keyword evidence="11" id="KW-0809">Transit peptide</keyword>
<dbReference type="InterPro" id="IPR011545">
    <property type="entry name" value="DEAD/DEAH_box_helicase_dom"/>
</dbReference>
<evidence type="ECO:0000256" key="15">
    <source>
        <dbReference type="ARBA" id="ARBA00070377"/>
    </source>
</evidence>
<dbReference type="SUPFAM" id="SSF48403">
    <property type="entry name" value="Ankyrin repeat"/>
    <property type="match status" value="1"/>
</dbReference>
<protein>
    <recommendedName>
        <fullName evidence="15">von Willebrand factor A domain-containing protein 8</fullName>
        <ecNumber evidence="4">3.6.4.12</ecNumber>
        <ecNumber evidence="5">3.6.4.13</ecNumber>
    </recommendedName>
</protein>
<evidence type="ECO:0000256" key="8">
    <source>
        <dbReference type="ARBA" id="ARBA00022806"/>
    </source>
</evidence>
<dbReference type="PROSITE" id="PS51194">
    <property type="entry name" value="HELICASE_CTER"/>
    <property type="match status" value="1"/>
</dbReference>
<dbReference type="Proteomes" id="UP000008237">
    <property type="component" value="Unassembled WGS sequence"/>
</dbReference>
<feature type="domain" description="Helicase C-terminal" evidence="21">
    <location>
        <begin position="567"/>
        <end position="742"/>
    </location>
</feature>
<dbReference type="SUPFAM" id="SSF53300">
    <property type="entry name" value="vWA-like"/>
    <property type="match status" value="1"/>
</dbReference>
<dbReference type="InterPro" id="IPR003593">
    <property type="entry name" value="AAA+_ATPase"/>
</dbReference>
<name>E2BZ93_HARSA</name>
<accession>E2BZ93</accession>
<dbReference type="InterPro" id="IPR059023">
    <property type="entry name" value="RNA_hel_CTD"/>
</dbReference>
<gene>
    <name evidence="22" type="ORF">EAI_12152</name>
</gene>
<evidence type="ECO:0000259" key="18">
    <source>
        <dbReference type="PROSITE" id="PS50234"/>
    </source>
</evidence>
<dbReference type="InterPro" id="IPR014001">
    <property type="entry name" value="Helicase_ATP-bd"/>
</dbReference>
<dbReference type="InterPro" id="IPR002035">
    <property type="entry name" value="VWF_A"/>
</dbReference>
<keyword evidence="23" id="KW-1185">Reference proteome</keyword>
<dbReference type="InterPro" id="IPR036867">
    <property type="entry name" value="R3H_dom_sf"/>
</dbReference>
<keyword evidence="16" id="KW-0040">ANK repeat</keyword>
<dbReference type="InterPro" id="IPR011704">
    <property type="entry name" value="ATPase_dyneun-rel_AAA"/>
</dbReference>
<feature type="region of interest" description="Disordered" evidence="17">
    <location>
        <begin position="2525"/>
        <end position="2553"/>
    </location>
</feature>
<evidence type="ECO:0000256" key="4">
    <source>
        <dbReference type="ARBA" id="ARBA00012551"/>
    </source>
</evidence>
<evidence type="ECO:0000256" key="5">
    <source>
        <dbReference type="ARBA" id="ARBA00012552"/>
    </source>
</evidence>
<evidence type="ECO:0000256" key="1">
    <source>
        <dbReference type="ARBA" id="ARBA00004123"/>
    </source>
</evidence>
<evidence type="ECO:0000256" key="14">
    <source>
        <dbReference type="ARBA" id="ARBA00055988"/>
    </source>
</evidence>
<dbReference type="GO" id="GO:0003724">
    <property type="term" value="F:RNA helicase activity"/>
    <property type="evidence" value="ECO:0007669"/>
    <property type="project" value="UniProtKB-EC"/>
</dbReference>
<comment type="similarity">
    <text evidence="3">Belongs to the DEAD box helicase family. DEAH subfamily.</text>
</comment>
<evidence type="ECO:0000256" key="10">
    <source>
        <dbReference type="ARBA" id="ARBA00022884"/>
    </source>
</evidence>
<evidence type="ECO:0000256" key="3">
    <source>
        <dbReference type="ARBA" id="ARBA00008792"/>
    </source>
</evidence>
<feature type="domain" description="VWFA" evidence="18">
    <location>
        <begin position="2692"/>
        <end position="2874"/>
    </location>
</feature>
<keyword evidence="6" id="KW-0547">Nucleotide-binding</keyword>
<dbReference type="InterPro" id="IPR036770">
    <property type="entry name" value="Ankyrin_rpt-contain_sf"/>
</dbReference>
<keyword evidence="13" id="KW-0539">Nucleus</keyword>
<evidence type="ECO:0000256" key="2">
    <source>
        <dbReference type="ARBA" id="ARBA00004173"/>
    </source>
</evidence>
<dbReference type="InterPro" id="IPR036465">
    <property type="entry name" value="vWFA_dom_sf"/>
</dbReference>
<dbReference type="PROSITE" id="PS50297">
    <property type="entry name" value="ANK_REP_REGION"/>
    <property type="match status" value="1"/>
</dbReference>
<evidence type="ECO:0000256" key="6">
    <source>
        <dbReference type="ARBA" id="ARBA00022741"/>
    </source>
</evidence>
<dbReference type="GO" id="GO:0005634">
    <property type="term" value="C:nucleus"/>
    <property type="evidence" value="ECO:0007669"/>
    <property type="project" value="UniProtKB-SubCell"/>
</dbReference>
<dbReference type="GO" id="GO:0003677">
    <property type="term" value="F:DNA binding"/>
    <property type="evidence" value="ECO:0007669"/>
    <property type="project" value="UniProtKB-ARBA"/>
</dbReference>
<evidence type="ECO:0000256" key="17">
    <source>
        <dbReference type="SAM" id="MobiDB-lite"/>
    </source>
</evidence>